<dbReference type="GO" id="GO:0008194">
    <property type="term" value="F:UDP-glycosyltransferase activity"/>
    <property type="evidence" value="ECO:0007669"/>
    <property type="project" value="InterPro"/>
</dbReference>
<evidence type="ECO:0000256" key="4">
    <source>
        <dbReference type="RuleBase" id="RU003718"/>
    </source>
</evidence>
<reference evidence="6" key="1">
    <citation type="journal article" date="2020" name="Org. Chem. Front.">
        <title>Discovery and characterization of four glycosyltransferases involved in anthraquinone glycoside biosynthesis in Rubia yunnanensis.</title>
        <authorList>
            <person name="Yi S."/>
            <person name="Kuang T."/>
            <person name="Miao Y."/>
            <person name="Xu Y."/>
            <person name="Wang Z."/>
            <person name="Dong L.-B."/>
            <person name="Tan N."/>
        </authorList>
    </citation>
    <scope>NUCLEOTIDE SEQUENCE</scope>
    <source>
        <strain evidence="6">RyUGT34</strain>
        <tissue evidence="6">Root</tissue>
    </source>
</reference>
<sequence length="476" mass="51670">MAHAPPHIAVLPSPGMGHLIPIAELSKRLVAQHGFAVTIILPDGPLSKAQRAFLGSLPARIDHVVLPPVNFDDVPADAGIEVRITLTVSRSLHHLREALRELSAASKLAALVVDLFGTDAFDVAREFDLSNFIFFPTTATVLSLFLHLPELHETVSCEYRELPDPVQIPGSGVPIFGKDLLDPVQDRKNDAYKTVLSQARRYQLAEGIFVNSFEDLEPGPLKYLQEPGSGNPPVYPVGPLIQADLCNGSGSGEKEECITWLDEQPVGSVLYISFGSGGTLSSRQLAELASGLEMSEQRFLWVVRSPDDAVSNATYFSVHSQNDPLAFLPEGFVERTKGRGFLVPSWAPQAKVLAHRATSGFLTHCGWNSTLEAVAEGVPLIVWPLFAEQRMNAVMLVEELKVALRPKEEEDGSKIVGRLEVANVVKRLMEGEEGKKLRGRMRDLKEAAVKVLGDGGSSTTALAVVADKWKSKVGVA</sequence>
<evidence type="ECO:0000256" key="2">
    <source>
        <dbReference type="ARBA" id="ARBA00022676"/>
    </source>
</evidence>
<dbReference type="SUPFAM" id="SSF53756">
    <property type="entry name" value="UDP-Glycosyltransferase/glycogen phosphorylase"/>
    <property type="match status" value="1"/>
</dbReference>
<proteinExistence type="evidence at transcript level"/>
<dbReference type="PROSITE" id="PS00375">
    <property type="entry name" value="UDPGT"/>
    <property type="match status" value="1"/>
</dbReference>
<dbReference type="Pfam" id="PF00201">
    <property type="entry name" value="UDPGT"/>
    <property type="match status" value="1"/>
</dbReference>
<dbReference type="FunFam" id="3.40.50.2000:FF:000054">
    <property type="entry name" value="Glycosyltransferase"/>
    <property type="match status" value="1"/>
</dbReference>
<dbReference type="PANTHER" id="PTHR48046">
    <property type="entry name" value="UDP-GLYCOSYLTRANSFERASE 72E1"/>
    <property type="match status" value="1"/>
</dbReference>
<dbReference type="InterPro" id="IPR002213">
    <property type="entry name" value="UDP_glucos_trans"/>
</dbReference>
<keyword evidence="2 4" id="KW-0328">Glycosyltransferase</keyword>
<dbReference type="EC" id="2.4.1.-" evidence="5"/>
<name>A0A896AHZ4_9GENT</name>
<organism evidence="6">
    <name type="scientific">Rubia yunnanensis</name>
    <dbReference type="NCBI Taxonomy" id="1650721"/>
    <lineage>
        <taxon>Eukaryota</taxon>
        <taxon>Viridiplantae</taxon>
        <taxon>Streptophyta</taxon>
        <taxon>Embryophyta</taxon>
        <taxon>Tracheophyta</taxon>
        <taxon>Spermatophyta</taxon>
        <taxon>Magnoliopsida</taxon>
        <taxon>eudicotyledons</taxon>
        <taxon>Gunneridae</taxon>
        <taxon>Pentapetalae</taxon>
        <taxon>asterids</taxon>
        <taxon>lamiids</taxon>
        <taxon>Gentianales</taxon>
        <taxon>Rubiaceae</taxon>
        <taxon>Rubioideae</taxon>
        <taxon>Rubieae</taxon>
        <taxon>Rubia</taxon>
    </lineage>
</organism>
<evidence type="ECO:0000313" key="6">
    <source>
        <dbReference type="EMBL" id="QSB46689.1"/>
    </source>
</evidence>
<dbReference type="EMBL" id="MT075705">
    <property type="protein sequence ID" value="QSB46689.1"/>
    <property type="molecule type" value="mRNA"/>
</dbReference>
<dbReference type="InterPro" id="IPR035595">
    <property type="entry name" value="UDP_glycos_trans_CS"/>
</dbReference>
<comment type="similarity">
    <text evidence="1 4">Belongs to the UDP-glycosyltransferase family.</text>
</comment>
<evidence type="ECO:0000256" key="1">
    <source>
        <dbReference type="ARBA" id="ARBA00009995"/>
    </source>
</evidence>
<dbReference type="Gene3D" id="3.40.50.2000">
    <property type="entry name" value="Glycogen Phosphorylase B"/>
    <property type="match status" value="2"/>
</dbReference>
<gene>
    <name evidence="6" type="primary">UGT72B52</name>
</gene>
<dbReference type="FunFam" id="3.40.50.2000:FF:000051">
    <property type="entry name" value="Glycosyltransferase"/>
    <property type="match status" value="1"/>
</dbReference>
<keyword evidence="3 4" id="KW-0808">Transferase</keyword>
<evidence type="ECO:0000256" key="5">
    <source>
        <dbReference type="RuleBase" id="RU362057"/>
    </source>
</evidence>
<dbReference type="AlphaFoldDB" id="A0A896AHZ4"/>
<protein>
    <recommendedName>
        <fullName evidence="5">Glycosyltransferase</fullName>
        <ecNumber evidence="5">2.4.1.-</ecNumber>
    </recommendedName>
</protein>
<evidence type="ECO:0000256" key="3">
    <source>
        <dbReference type="ARBA" id="ARBA00022679"/>
    </source>
</evidence>
<accession>A0A896AHZ4</accession>
<dbReference type="CDD" id="cd03784">
    <property type="entry name" value="GT1_Gtf-like"/>
    <property type="match status" value="1"/>
</dbReference>
<dbReference type="PANTHER" id="PTHR48046:SF6">
    <property type="entry name" value="GLYCOSYLTRANSFERASE"/>
    <property type="match status" value="1"/>
</dbReference>